<evidence type="ECO:0000259" key="26">
    <source>
        <dbReference type="PROSITE" id="PS50894"/>
    </source>
</evidence>
<proteinExistence type="predicted"/>
<dbReference type="SMART" id="SM00086">
    <property type="entry name" value="PAC"/>
    <property type="match status" value="2"/>
</dbReference>
<dbReference type="SUPFAM" id="SSF54631">
    <property type="entry name" value="CBS-domain pair"/>
    <property type="match status" value="2"/>
</dbReference>
<dbReference type="CDD" id="cd02205">
    <property type="entry name" value="CBS_pair_SF"/>
    <property type="match status" value="1"/>
</dbReference>
<evidence type="ECO:0000256" key="18">
    <source>
        <dbReference type="ARBA" id="ARBA00070152"/>
    </source>
</evidence>
<keyword evidence="8" id="KW-0812">Transmembrane</keyword>
<feature type="domain" description="CBS" evidence="27">
    <location>
        <begin position="13"/>
        <end position="68"/>
    </location>
</feature>
<dbReference type="SMART" id="SM00448">
    <property type="entry name" value="REC"/>
    <property type="match status" value="1"/>
</dbReference>
<dbReference type="GO" id="GO:0000155">
    <property type="term" value="F:phosphorelay sensor kinase activity"/>
    <property type="evidence" value="ECO:0007669"/>
    <property type="project" value="InterPro"/>
</dbReference>
<dbReference type="GO" id="GO:0005524">
    <property type="term" value="F:ATP binding"/>
    <property type="evidence" value="ECO:0007669"/>
    <property type="project" value="UniProtKB-KW"/>
</dbReference>
<dbReference type="InterPro" id="IPR008207">
    <property type="entry name" value="Sig_transdc_His_kin_Hpt_dom"/>
</dbReference>
<dbReference type="Pfam" id="PF00512">
    <property type="entry name" value="HisKA"/>
    <property type="match status" value="1"/>
</dbReference>
<dbReference type="Gene3D" id="3.30.450.40">
    <property type="match status" value="1"/>
</dbReference>
<feature type="domain" description="CBS" evidence="27">
    <location>
        <begin position="76"/>
        <end position="132"/>
    </location>
</feature>
<keyword evidence="29" id="KW-1185">Reference proteome</keyword>
<dbReference type="Pfam" id="PF00571">
    <property type="entry name" value="CBS"/>
    <property type="match status" value="4"/>
</dbReference>
<dbReference type="SUPFAM" id="SSF47384">
    <property type="entry name" value="Homodimeric domain of signal transducing histidine kinase"/>
    <property type="match status" value="1"/>
</dbReference>
<evidence type="ECO:0000259" key="23">
    <source>
        <dbReference type="PROSITE" id="PS50110"/>
    </source>
</evidence>
<evidence type="ECO:0000256" key="10">
    <source>
        <dbReference type="ARBA" id="ARBA00022777"/>
    </source>
</evidence>
<evidence type="ECO:0000313" key="29">
    <source>
        <dbReference type="Proteomes" id="UP000187526"/>
    </source>
</evidence>
<dbReference type="NCBIfam" id="TIGR00229">
    <property type="entry name" value="sensory_box"/>
    <property type="match status" value="2"/>
</dbReference>
<dbReference type="InterPro" id="IPR001610">
    <property type="entry name" value="PAC"/>
</dbReference>
<dbReference type="InterPro" id="IPR001789">
    <property type="entry name" value="Sig_transdc_resp-reg_receiver"/>
</dbReference>
<dbReference type="InterPro" id="IPR036641">
    <property type="entry name" value="HPT_dom_sf"/>
</dbReference>
<dbReference type="SMART" id="SM00388">
    <property type="entry name" value="HisKA"/>
    <property type="match status" value="1"/>
</dbReference>
<evidence type="ECO:0000256" key="1">
    <source>
        <dbReference type="ARBA" id="ARBA00000085"/>
    </source>
</evidence>
<feature type="domain" description="PAC" evidence="25">
    <location>
        <begin position="773"/>
        <end position="827"/>
    </location>
</feature>
<dbReference type="SUPFAM" id="SSF55785">
    <property type="entry name" value="PYP-like sensor domain (PAS domain)"/>
    <property type="match status" value="3"/>
</dbReference>
<dbReference type="PANTHER" id="PTHR43047">
    <property type="entry name" value="TWO-COMPONENT HISTIDINE PROTEIN KINASE"/>
    <property type="match status" value="1"/>
</dbReference>
<dbReference type="Gene3D" id="3.40.50.2300">
    <property type="match status" value="1"/>
</dbReference>
<dbReference type="InterPro" id="IPR013767">
    <property type="entry name" value="PAS_fold"/>
</dbReference>
<dbReference type="PROSITE" id="PS50113">
    <property type="entry name" value="PAC"/>
    <property type="match status" value="2"/>
</dbReference>
<dbReference type="SMART" id="SM00065">
    <property type="entry name" value="GAF"/>
    <property type="match status" value="1"/>
</dbReference>
<dbReference type="SMART" id="SM00387">
    <property type="entry name" value="HATPase_c"/>
    <property type="match status" value="1"/>
</dbReference>
<dbReference type="InterPro" id="IPR000700">
    <property type="entry name" value="PAS-assoc_C"/>
</dbReference>
<protein>
    <recommendedName>
        <fullName evidence="17">Sensory/regulatory protein RpfC</fullName>
        <ecNumber evidence="3">2.7.13.3</ecNumber>
    </recommendedName>
    <alternativeName>
        <fullName evidence="18">Virulence sensor protein BvgS</fullName>
    </alternativeName>
</protein>
<dbReference type="InterPro" id="IPR003018">
    <property type="entry name" value="GAF"/>
</dbReference>
<dbReference type="Pfam" id="PF08447">
    <property type="entry name" value="PAS_3"/>
    <property type="match status" value="1"/>
</dbReference>
<keyword evidence="11" id="KW-0067">ATP-binding</keyword>
<dbReference type="PROSITE" id="PS51371">
    <property type="entry name" value="CBS"/>
    <property type="match status" value="4"/>
</dbReference>
<feature type="domain" description="Histidine kinase" evidence="22">
    <location>
        <begin position="863"/>
        <end position="1083"/>
    </location>
</feature>
<evidence type="ECO:0000256" key="5">
    <source>
        <dbReference type="ARBA" id="ARBA00022519"/>
    </source>
</evidence>
<dbReference type="CDD" id="cd00082">
    <property type="entry name" value="HisKA"/>
    <property type="match status" value="1"/>
</dbReference>
<dbReference type="CDD" id="cd17546">
    <property type="entry name" value="REC_hyHK_CKI1_RcsC-like"/>
    <property type="match status" value="1"/>
</dbReference>
<feature type="modified residue" description="4-aspartylphosphate" evidence="20">
    <location>
        <position position="1161"/>
    </location>
</feature>
<dbReference type="SUPFAM" id="SSF55781">
    <property type="entry name" value="GAF domain-like"/>
    <property type="match status" value="1"/>
</dbReference>
<keyword evidence="14" id="KW-0472">Membrane</keyword>
<evidence type="ECO:0000256" key="14">
    <source>
        <dbReference type="ARBA" id="ARBA00023136"/>
    </source>
</evidence>
<dbReference type="InterPro" id="IPR000014">
    <property type="entry name" value="PAS"/>
</dbReference>
<dbReference type="InterPro" id="IPR004358">
    <property type="entry name" value="Sig_transdc_His_kin-like_C"/>
</dbReference>
<dbReference type="InterPro" id="IPR046342">
    <property type="entry name" value="CBS_dom_sf"/>
</dbReference>
<keyword evidence="12" id="KW-1133">Transmembrane helix</keyword>
<dbReference type="GO" id="GO:0009927">
    <property type="term" value="F:histidine phosphotransfer kinase activity"/>
    <property type="evidence" value="ECO:0007669"/>
    <property type="project" value="TreeGrafter"/>
</dbReference>
<evidence type="ECO:0000256" key="2">
    <source>
        <dbReference type="ARBA" id="ARBA00004429"/>
    </source>
</evidence>
<evidence type="ECO:0000256" key="6">
    <source>
        <dbReference type="ARBA" id="ARBA00022553"/>
    </source>
</evidence>
<keyword evidence="5" id="KW-0997">Cell inner membrane</keyword>
<dbReference type="PROSITE" id="PS50894">
    <property type="entry name" value="HPT"/>
    <property type="match status" value="1"/>
</dbReference>
<dbReference type="InterPro" id="IPR011006">
    <property type="entry name" value="CheY-like_superfamily"/>
</dbReference>
<keyword evidence="21" id="KW-0129">CBS domain</keyword>
<dbReference type="GO" id="GO:0005886">
    <property type="term" value="C:plasma membrane"/>
    <property type="evidence" value="ECO:0007669"/>
    <property type="project" value="UniProtKB-SubCell"/>
</dbReference>
<evidence type="ECO:0000256" key="3">
    <source>
        <dbReference type="ARBA" id="ARBA00012438"/>
    </source>
</evidence>
<organism evidence="28 29">
    <name type="scientific">Azonexus hydrophilus</name>
    <dbReference type="NCBI Taxonomy" id="418702"/>
    <lineage>
        <taxon>Bacteria</taxon>
        <taxon>Pseudomonadati</taxon>
        <taxon>Pseudomonadota</taxon>
        <taxon>Betaproteobacteria</taxon>
        <taxon>Rhodocyclales</taxon>
        <taxon>Azonexaceae</taxon>
        <taxon>Azonexus</taxon>
    </lineage>
</organism>
<dbReference type="Proteomes" id="UP000187526">
    <property type="component" value="Unassembled WGS sequence"/>
</dbReference>
<dbReference type="SUPFAM" id="SSF55874">
    <property type="entry name" value="ATPase domain of HSP90 chaperone/DNA topoisomerase II/histidine kinase"/>
    <property type="match status" value="1"/>
</dbReference>
<evidence type="ECO:0000259" key="25">
    <source>
        <dbReference type="PROSITE" id="PS50113"/>
    </source>
</evidence>
<dbReference type="PROSITE" id="PS50109">
    <property type="entry name" value="HIS_KIN"/>
    <property type="match status" value="1"/>
</dbReference>
<dbReference type="GO" id="GO:0006355">
    <property type="term" value="P:regulation of DNA-templated transcription"/>
    <property type="evidence" value="ECO:0007669"/>
    <property type="project" value="InterPro"/>
</dbReference>
<dbReference type="SUPFAM" id="SSF52172">
    <property type="entry name" value="CheY-like"/>
    <property type="match status" value="1"/>
</dbReference>
<dbReference type="Pfam" id="PF00072">
    <property type="entry name" value="Response_reg"/>
    <property type="match status" value="1"/>
</dbReference>
<feature type="domain" description="Response regulatory" evidence="23">
    <location>
        <begin position="1112"/>
        <end position="1228"/>
    </location>
</feature>
<evidence type="ECO:0000256" key="16">
    <source>
        <dbReference type="ARBA" id="ARBA00064003"/>
    </source>
</evidence>
<evidence type="ECO:0000256" key="13">
    <source>
        <dbReference type="ARBA" id="ARBA00023012"/>
    </source>
</evidence>
<evidence type="ECO:0000259" key="27">
    <source>
        <dbReference type="PROSITE" id="PS51371"/>
    </source>
</evidence>
<keyword evidence="13" id="KW-0902">Two-component regulatory system</keyword>
<dbReference type="CDD" id="cd16922">
    <property type="entry name" value="HATPase_EvgS-ArcB-TorS-like"/>
    <property type="match status" value="1"/>
</dbReference>
<dbReference type="PROSITE" id="PS50110">
    <property type="entry name" value="RESPONSE_REGULATORY"/>
    <property type="match status" value="1"/>
</dbReference>
<dbReference type="InterPro" id="IPR036890">
    <property type="entry name" value="HATPase_C_sf"/>
</dbReference>
<dbReference type="FunFam" id="1.10.287.130:FF:000002">
    <property type="entry name" value="Two-component osmosensing histidine kinase"/>
    <property type="match status" value="1"/>
</dbReference>
<dbReference type="PROSITE" id="PS50112">
    <property type="entry name" value="PAS"/>
    <property type="match status" value="2"/>
</dbReference>
<dbReference type="CDD" id="cd00130">
    <property type="entry name" value="PAS"/>
    <property type="match status" value="1"/>
</dbReference>
<dbReference type="Pfam" id="PF01627">
    <property type="entry name" value="Hpt"/>
    <property type="match status" value="1"/>
</dbReference>
<evidence type="ECO:0000259" key="22">
    <source>
        <dbReference type="PROSITE" id="PS50109"/>
    </source>
</evidence>
<keyword evidence="9" id="KW-0547">Nucleotide-binding</keyword>
<evidence type="ECO:0000313" key="28">
    <source>
        <dbReference type="EMBL" id="OMG52435.1"/>
    </source>
</evidence>
<evidence type="ECO:0000256" key="20">
    <source>
        <dbReference type="PROSITE-ProRule" id="PRU00169"/>
    </source>
</evidence>
<comment type="catalytic activity">
    <reaction evidence="1">
        <text>ATP + protein L-histidine = ADP + protein N-phospho-L-histidine.</text>
        <dbReference type="EC" id="2.7.13.3"/>
    </reaction>
</comment>
<dbReference type="Pfam" id="PF13188">
    <property type="entry name" value="PAS_8"/>
    <property type="match status" value="1"/>
</dbReference>
<dbReference type="InterPro" id="IPR003594">
    <property type="entry name" value="HATPase_dom"/>
</dbReference>
<dbReference type="Pfam" id="PF13185">
    <property type="entry name" value="GAF_2"/>
    <property type="match status" value="1"/>
</dbReference>
<gene>
    <name evidence="28" type="ORF">BJN45_14130</name>
</gene>
<dbReference type="InterPro" id="IPR013655">
    <property type="entry name" value="PAS_fold_3"/>
</dbReference>
<dbReference type="PRINTS" id="PR00344">
    <property type="entry name" value="BCTRLSENSOR"/>
</dbReference>
<evidence type="ECO:0000256" key="11">
    <source>
        <dbReference type="ARBA" id="ARBA00022840"/>
    </source>
</evidence>
<dbReference type="InterPro" id="IPR005467">
    <property type="entry name" value="His_kinase_dom"/>
</dbReference>
<dbReference type="InterPro" id="IPR000644">
    <property type="entry name" value="CBS_dom"/>
</dbReference>
<comment type="subunit">
    <text evidence="16">At low DSF concentrations, interacts with RpfF.</text>
</comment>
<dbReference type="RefSeq" id="WP_076096337.1">
    <property type="nucleotide sequence ID" value="NZ_MTHD01000005.1"/>
</dbReference>
<dbReference type="EMBL" id="MTHD01000005">
    <property type="protein sequence ID" value="OMG52435.1"/>
    <property type="molecule type" value="Genomic_DNA"/>
</dbReference>
<evidence type="ECO:0000256" key="17">
    <source>
        <dbReference type="ARBA" id="ARBA00068150"/>
    </source>
</evidence>
<dbReference type="Pfam" id="PF00989">
    <property type="entry name" value="PAS"/>
    <property type="match status" value="1"/>
</dbReference>
<feature type="domain" description="PAS" evidence="24">
    <location>
        <begin position="397"/>
        <end position="439"/>
    </location>
</feature>
<evidence type="ECO:0000256" key="8">
    <source>
        <dbReference type="ARBA" id="ARBA00022692"/>
    </source>
</evidence>
<dbReference type="PANTHER" id="PTHR43047:SF72">
    <property type="entry name" value="OSMOSENSING HISTIDINE PROTEIN KINASE SLN1"/>
    <property type="match status" value="1"/>
</dbReference>
<dbReference type="SMART" id="SM00091">
    <property type="entry name" value="PAS"/>
    <property type="match status" value="3"/>
</dbReference>
<evidence type="ECO:0000256" key="15">
    <source>
        <dbReference type="ARBA" id="ARBA00058004"/>
    </source>
</evidence>
<dbReference type="Gene3D" id="1.10.287.130">
    <property type="match status" value="1"/>
</dbReference>
<keyword evidence="10" id="KW-0418">Kinase</keyword>
<reference evidence="28 29" key="1">
    <citation type="submission" date="2016-10" db="EMBL/GenBank/DDBJ databases">
        <title>Alkaliphiles isolated from bioreactors.</title>
        <authorList>
            <person name="Salah Z."/>
            <person name="Rout S.P."/>
            <person name="Humphreys P.N."/>
        </authorList>
    </citation>
    <scope>NUCLEOTIDE SEQUENCE [LARGE SCALE GENOMIC DNA]</scope>
    <source>
        <strain evidence="28 29">ZS02</strain>
    </source>
</reference>
<feature type="domain" description="CBS" evidence="27">
    <location>
        <begin position="205"/>
        <end position="265"/>
    </location>
</feature>
<dbReference type="Pfam" id="PF02518">
    <property type="entry name" value="HATPase_c"/>
    <property type="match status" value="1"/>
</dbReference>
<feature type="domain" description="PAC" evidence="25">
    <location>
        <begin position="343"/>
        <end position="396"/>
    </location>
</feature>
<dbReference type="SMART" id="SM00116">
    <property type="entry name" value="CBS"/>
    <property type="match status" value="4"/>
</dbReference>
<feature type="modified residue" description="Phosphohistidine" evidence="19">
    <location>
        <position position="1314"/>
    </location>
</feature>
<dbReference type="InterPro" id="IPR035965">
    <property type="entry name" value="PAS-like_dom_sf"/>
</dbReference>
<dbReference type="STRING" id="418702.BJN45_14130"/>
<keyword evidence="6 20" id="KW-0597">Phosphoprotein</keyword>
<sequence length="1376" mass="150416">MSSVSALRLCDIASTEVLTVDVATPLGTAIAHLAEKYVSSLVVVDAGKPVGILTEWDLLRLLRQGFAEDIPVRKVMSAPLVTTRPEIDFAAAQLMMSSHGIRHLVLVDGNGDLRGLASESDFRRQLNHDLFEAIRNLNAIIERGEPMLAPDRPLLEVLNLMADHHLDHMLVGRDGVAEGIITERDLPRLMAAKADIRKITAGCIMSSPLHTVDENISVAEAARQMEALHLRHLVVIGGDGRMLGVVSQHRLLERLSVVLMENGRSRLASQLEVVLEATGVGTWEYDHRRDLMIRSATLNSVLQFDRGNVFESFDDVLLRIEAEDREKVRRAFHEQLNEEDGQFAIDYRVRDGEGRIRWFSSRGRVIERNAHGWPISSAGVAIDINAQKVHEAELQRSEARFRSLLENAPLPMGYINARREVVFINRRFTELFGYTRDDVPDLRTWSTQAYPDPVYRETVGTLWSDAVKNAQVTQTAIAPIECNVTCRNGRVGIVEIAGVMLEADCLVTFIDVTEQREQQQLLEFGNAILHHISTGAPQAEVLEYICREIEDRDPAMRCSILLLDEAGEHLHGGVAPSLPPAYNALVDGVPIGPAAGSCGTAAYLGKEVFVADIASDPLWANYKNLALAHGLAACWSSPIVSTEGKVLGTFGIYWLAPRPEVSQIARHHVEAATTLAAIAIESAQREAVMLAMLEDQRQTEAQLRKLSQAVEQSPVAVVITDLEARIEYVNQAFVNVSGYPAEELLGQNPRLLQSGLTPKTQYEVMWSTLQKGENWLGQLTNKNKQGEIYYEYAVISPIRQSDGRVTHYLAVKQDITERKRIGEELDRHRHHLEELVSQRTAELETAMAAAEVANRAKSAFLANMSHEIRTPMNAIVGLAHRLLKQTAESEQKAHLAMIKASADHLLSVINDILDLSRIEAGKLELAQTDFNLPELLERTLGLVRERAQAKGLQLHLDAPEMPLLVHGDPTRLSQALLNYLSNAIKFTEQGSIALRGRVQGNDGASVCLRFEVCDTGIGIEPETLARLFNPFEQADNSTTRLHGGSGLGLVITRQLAELMGGIAGCDSEPGKGSRFWFSVVLKPAVGSQATRLPALPGESAETCLTRDHCGARILLCEDNPVNQEVARTLLCDLGLDVHLADNGSAGVALVASEPFDLVLMDVQMPVMDGLQATRRIRGLPGKAQLPILAMTANAFAEDRKSCLDAGMNDFVAKPVDPDALYEALLRWLPKPGMAAAVPEPPAAGTTPPAPESLAAALNCLPGLDAGALLPVMRGRVEKAAQLLRMFAERHRGDVDQLRSQLAIGDRQAAEQVVHALKGASGTLSLVVTHVLATRINEALRTGSDPARLVDDIADDITELESELGRVCAGIDSLPSG</sequence>
<dbReference type="InterPro" id="IPR003661">
    <property type="entry name" value="HisK_dim/P_dom"/>
</dbReference>
<dbReference type="FunFam" id="3.30.565.10:FF:000010">
    <property type="entry name" value="Sensor histidine kinase RcsC"/>
    <property type="match status" value="1"/>
</dbReference>
<dbReference type="Gene3D" id="1.20.120.160">
    <property type="entry name" value="HPT domain"/>
    <property type="match status" value="1"/>
</dbReference>
<dbReference type="EC" id="2.7.13.3" evidence="3"/>
<keyword evidence="4" id="KW-1003">Cell membrane</keyword>
<evidence type="ECO:0000256" key="4">
    <source>
        <dbReference type="ARBA" id="ARBA00022475"/>
    </source>
</evidence>
<feature type="domain" description="HPt" evidence="26">
    <location>
        <begin position="1275"/>
        <end position="1370"/>
    </location>
</feature>
<dbReference type="Gene3D" id="3.30.565.10">
    <property type="entry name" value="Histidine kinase-like ATPase, C-terminal domain"/>
    <property type="match status" value="1"/>
</dbReference>
<comment type="subcellular location">
    <subcellularLocation>
        <location evidence="2">Cell inner membrane</location>
        <topology evidence="2">Multi-pass membrane protein</topology>
    </subcellularLocation>
</comment>
<dbReference type="InterPro" id="IPR029016">
    <property type="entry name" value="GAF-like_dom_sf"/>
</dbReference>
<name>A0A1R1I116_9RHOO</name>
<evidence type="ECO:0000256" key="21">
    <source>
        <dbReference type="PROSITE-ProRule" id="PRU00703"/>
    </source>
</evidence>
<evidence type="ECO:0000256" key="9">
    <source>
        <dbReference type="ARBA" id="ARBA00022741"/>
    </source>
</evidence>
<evidence type="ECO:0000259" key="24">
    <source>
        <dbReference type="PROSITE" id="PS50112"/>
    </source>
</evidence>
<evidence type="ECO:0000256" key="19">
    <source>
        <dbReference type="PROSITE-ProRule" id="PRU00110"/>
    </source>
</evidence>
<feature type="domain" description="PAS" evidence="24">
    <location>
        <begin position="702"/>
        <end position="748"/>
    </location>
</feature>
<comment type="caution">
    <text evidence="28">The sequence shown here is derived from an EMBL/GenBank/DDBJ whole genome shotgun (WGS) entry which is preliminary data.</text>
</comment>
<evidence type="ECO:0000256" key="7">
    <source>
        <dbReference type="ARBA" id="ARBA00022679"/>
    </source>
</evidence>
<dbReference type="Gene3D" id="3.10.580.10">
    <property type="entry name" value="CBS-domain"/>
    <property type="match status" value="2"/>
</dbReference>
<dbReference type="InterPro" id="IPR036097">
    <property type="entry name" value="HisK_dim/P_sf"/>
</dbReference>
<accession>A0A1R1I116</accession>
<evidence type="ECO:0000256" key="12">
    <source>
        <dbReference type="ARBA" id="ARBA00022989"/>
    </source>
</evidence>
<dbReference type="SUPFAM" id="SSF47226">
    <property type="entry name" value="Histidine-containing phosphotransfer domain, HPT domain"/>
    <property type="match status" value="1"/>
</dbReference>
<keyword evidence="7" id="KW-0808">Transferase</keyword>
<dbReference type="Gene3D" id="3.30.450.20">
    <property type="entry name" value="PAS domain"/>
    <property type="match status" value="3"/>
</dbReference>
<feature type="domain" description="CBS" evidence="27">
    <location>
        <begin position="141"/>
        <end position="196"/>
    </location>
</feature>
<comment type="function">
    <text evidence="15">Member of the two-component regulatory system BvgS/BvgA. Phosphorylates BvgA via a four-step phosphorelay in response to environmental signals.</text>
</comment>